<dbReference type="InterPro" id="IPR003849">
    <property type="entry name" value="Preprotein_translocase_YajC"/>
</dbReference>
<keyword evidence="8" id="KW-0811">Translocation</keyword>
<comment type="caution">
    <text evidence="11">The sequence shown here is derived from an EMBL/GenBank/DDBJ whole genome shotgun (WGS) entry which is preliminary data.</text>
</comment>
<reference evidence="11 12" key="1">
    <citation type="submission" date="2013-01" db="EMBL/GenBank/DDBJ databases">
        <title>The Genome Sequence of Clostridium clostridioforme 90A8.</title>
        <authorList>
            <consortium name="The Broad Institute Genome Sequencing Platform"/>
            <person name="Earl A."/>
            <person name="Ward D."/>
            <person name="Feldgarden M."/>
            <person name="Gevers D."/>
            <person name="Courvalin P."/>
            <person name="Lambert T."/>
            <person name="Walker B."/>
            <person name="Young S.K."/>
            <person name="Zeng Q."/>
            <person name="Gargeya S."/>
            <person name="Fitzgerald M."/>
            <person name="Haas B."/>
            <person name="Abouelleil A."/>
            <person name="Alvarado L."/>
            <person name="Arachchi H.M."/>
            <person name="Berlin A.M."/>
            <person name="Chapman S.B."/>
            <person name="Dewar J."/>
            <person name="Goldberg J."/>
            <person name="Griggs A."/>
            <person name="Gujja S."/>
            <person name="Hansen M."/>
            <person name="Howarth C."/>
            <person name="Imamovic A."/>
            <person name="Larimer J."/>
            <person name="McCowan C."/>
            <person name="Murphy C."/>
            <person name="Neiman D."/>
            <person name="Pearson M."/>
            <person name="Priest M."/>
            <person name="Roberts A."/>
            <person name="Saif S."/>
            <person name="Shea T."/>
            <person name="Sisk P."/>
            <person name="Sykes S."/>
            <person name="Wortman J."/>
            <person name="Nusbaum C."/>
            <person name="Birren B."/>
        </authorList>
    </citation>
    <scope>NUCLEOTIDE SEQUENCE [LARGE SCALE GENOMIC DNA]</scope>
    <source>
        <strain evidence="11 12">90A8</strain>
    </source>
</reference>
<dbReference type="RefSeq" id="WP_002583959.1">
    <property type="nucleotide sequence ID" value="NZ_KB850998.1"/>
</dbReference>
<gene>
    <name evidence="11" type="ORF">HMPREF1090_00977</name>
</gene>
<evidence type="ECO:0000256" key="9">
    <source>
        <dbReference type="ARBA" id="ARBA00023136"/>
    </source>
</evidence>
<evidence type="ECO:0000256" key="10">
    <source>
        <dbReference type="SAM" id="Phobius"/>
    </source>
</evidence>
<evidence type="ECO:0000256" key="4">
    <source>
        <dbReference type="ARBA" id="ARBA00022475"/>
    </source>
</evidence>
<dbReference type="GeneID" id="57964647"/>
<organism evidence="11 12">
    <name type="scientific">[Clostridium] clostridioforme 90A8</name>
    <dbReference type="NCBI Taxonomy" id="999408"/>
    <lineage>
        <taxon>Bacteria</taxon>
        <taxon>Bacillati</taxon>
        <taxon>Bacillota</taxon>
        <taxon>Clostridia</taxon>
        <taxon>Lachnospirales</taxon>
        <taxon>Lachnospiraceae</taxon>
        <taxon>Enterocloster</taxon>
    </lineage>
</organism>
<sequence length="89" mass="9844">MSPGLLFLAYGVIVVAAMYGFVYIPNKKKHKKMQELHDSVKAGDMVVTIGGVVGKVAKKEGEYLTLIIDEEKSVTMKIVLYAVNQKIEK</sequence>
<keyword evidence="3" id="KW-0813">Transport</keyword>
<evidence type="ECO:0000256" key="2">
    <source>
        <dbReference type="ARBA" id="ARBA00006742"/>
    </source>
</evidence>
<evidence type="ECO:0000313" key="11">
    <source>
        <dbReference type="EMBL" id="ENZ19105.1"/>
    </source>
</evidence>
<dbReference type="GO" id="GO:0005886">
    <property type="term" value="C:plasma membrane"/>
    <property type="evidence" value="ECO:0007669"/>
    <property type="project" value="UniProtKB-SubCell"/>
</dbReference>
<dbReference type="PATRIC" id="fig|999408.3.peg.1045"/>
<evidence type="ECO:0000256" key="8">
    <source>
        <dbReference type="ARBA" id="ARBA00023010"/>
    </source>
</evidence>
<evidence type="ECO:0000256" key="7">
    <source>
        <dbReference type="ARBA" id="ARBA00022989"/>
    </source>
</evidence>
<keyword evidence="9 10" id="KW-0472">Membrane</keyword>
<proteinExistence type="inferred from homology"/>
<dbReference type="AlphaFoldDB" id="A0A0E2HG49"/>
<dbReference type="HOGENOM" id="CLU_116157_5_1_9"/>
<feature type="transmembrane region" description="Helical" evidence="10">
    <location>
        <begin position="6"/>
        <end position="24"/>
    </location>
</feature>
<dbReference type="SMART" id="SM01323">
    <property type="entry name" value="YajC"/>
    <property type="match status" value="1"/>
</dbReference>
<comment type="similarity">
    <text evidence="2">Belongs to the YajC family.</text>
</comment>
<comment type="subcellular location">
    <subcellularLocation>
        <location evidence="1">Cell membrane</location>
        <topology evidence="1">Single-pass membrane protein</topology>
    </subcellularLocation>
</comment>
<dbReference type="NCBIfam" id="TIGR00739">
    <property type="entry name" value="yajC"/>
    <property type="match status" value="1"/>
</dbReference>
<evidence type="ECO:0000313" key="12">
    <source>
        <dbReference type="Proteomes" id="UP000013085"/>
    </source>
</evidence>
<keyword evidence="6" id="KW-0653">Protein transport</keyword>
<dbReference type="PANTHER" id="PTHR33909">
    <property type="entry name" value="SEC TRANSLOCON ACCESSORY COMPLEX SUBUNIT YAJC"/>
    <property type="match status" value="1"/>
</dbReference>
<protein>
    <submittedName>
        <fullName evidence="11">Preprotein translocase, YajC subunit</fullName>
    </submittedName>
</protein>
<accession>A0A0E2HG49</accession>
<dbReference type="Proteomes" id="UP000013085">
    <property type="component" value="Unassembled WGS sequence"/>
</dbReference>
<evidence type="ECO:0000256" key="3">
    <source>
        <dbReference type="ARBA" id="ARBA00022448"/>
    </source>
</evidence>
<dbReference type="PANTHER" id="PTHR33909:SF1">
    <property type="entry name" value="SEC TRANSLOCON ACCESSORY COMPLEX SUBUNIT YAJC"/>
    <property type="match status" value="1"/>
</dbReference>
<evidence type="ECO:0000256" key="6">
    <source>
        <dbReference type="ARBA" id="ARBA00022927"/>
    </source>
</evidence>
<keyword evidence="7 10" id="KW-1133">Transmembrane helix</keyword>
<name>A0A0E2HG49_9FIRM</name>
<keyword evidence="4" id="KW-1003">Cell membrane</keyword>
<dbReference type="Pfam" id="PF02699">
    <property type="entry name" value="YajC"/>
    <property type="match status" value="1"/>
</dbReference>
<evidence type="ECO:0000256" key="5">
    <source>
        <dbReference type="ARBA" id="ARBA00022692"/>
    </source>
</evidence>
<keyword evidence="5 10" id="KW-0812">Transmembrane</keyword>
<dbReference type="EMBL" id="AGYR01000006">
    <property type="protein sequence ID" value="ENZ19105.1"/>
    <property type="molecule type" value="Genomic_DNA"/>
</dbReference>
<evidence type="ECO:0000256" key="1">
    <source>
        <dbReference type="ARBA" id="ARBA00004162"/>
    </source>
</evidence>
<dbReference type="GO" id="GO:0015031">
    <property type="term" value="P:protein transport"/>
    <property type="evidence" value="ECO:0007669"/>
    <property type="project" value="UniProtKB-KW"/>
</dbReference>